<evidence type="ECO:0000256" key="1">
    <source>
        <dbReference type="SAM" id="Phobius"/>
    </source>
</evidence>
<keyword evidence="1" id="KW-0812">Transmembrane</keyword>
<sequence length="192" mass="20204">MSGPGFAGAAGLTGAVGWRRWWPLVALGGILVGTFCYALVLFTAVEAIPHWNSRPAASSLASLPFFAAMFGLCFGVVLWFPLWVSAVVGGGLVLVATPRPATVRGARLRRLAFSAATALCSAGTVGLLFFALFRAGSCRPGAGDPCMYDFSSVFYDPVVVTPVVFVCAALASWWYAPVAAPPRADRPQRGSW</sequence>
<proteinExistence type="predicted"/>
<dbReference type="Proteomes" id="UP000004816">
    <property type="component" value="Unassembled WGS sequence"/>
</dbReference>
<reference evidence="2 3" key="1">
    <citation type="journal article" date="2011" name="Stand. Genomic Sci.">
        <title>High quality draft genome sequence of Segniliparus rugosus CDC 945(T)= (ATCC BAA-974(T)).</title>
        <authorList>
            <person name="Earl A.M."/>
            <person name="Desjardins C.A."/>
            <person name="Fitzgerald M.G."/>
            <person name="Arachchi H.M."/>
            <person name="Zeng Q."/>
            <person name="Mehta T."/>
            <person name="Griggs A."/>
            <person name="Birren B.W."/>
            <person name="Toney N.C."/>
            <person name="Carr J."/>
            <person name="Posey J."/>
            <person name="Butler W.R."/>
        </authorList>
    </citation>
    <scope>NUCLEOTIDE SEQUENCE [LARGE SCALE GENOMIC DNA]</scope>
    <source>
        <strain evidence="3">ATCC BAA-974 / DSM 45345 / CCUG 50838 / CIP 108380 / JCM 13579 / CDC 945</strain>
    </source>
</reference>
<dbReference type="STRING" id="679197.HMPREF9336_01481"/>
<keyword evidence="3" id="KW-1185">Reference proteome</keyword>
<dbReference type="EMBL" id="ACZI02000003">
    <property type="protein sequence ID" value="EFV13657.1"/>
    <property type="molecule type" value="Genomic_DNA"/>
</dbReference>
<evidence type="ECO:0000313" key="2">
    <source>
        <dbReference type="EMBL" id="EFV13657.1"/>
    </source>
</evidence>
<protein>
    <submittedName>
        <fullName evidence="2">Uncharacterized protein</fullName>
    </submittedName>
</protein>
<feature type="transmembrane region" description="Helical" evidence="1">
    <location>
        <begin position="65"/>
        <end position="96"/>
    </location>
</feature>
<gene>
    <name evidence="2" type="ORF">HMPREF9336_01481</name>
</gene>
<organism evidence="2 3">
    <name type="scientific">Segniliparus rugosus (strain ATCC BAA-974 / DSM 45345 / CCUG 50838 / CIP 108380 / JCM 13579 / CDC 945)</name>
    <dbReference type="NCBI Taxonomy" id="679197"/>
    <lineage>
        <taxon>Bacteria</taxon>
        <taxon>Bacillati</taxon>
        <taxon>Actinomycetota</taxon>
        <taxon>Actinomycetes</taxon>
        <taxon>Mycobacteriales</taxon>
        <taxon>Segniliparaceae</taxon>
        <taxon>Segniliparus</taxon>
    </lineage>
</organism>
<keyword evidence="1" id="KW-0472">Membrane</keyword>
<dbReference type="RefSeq" id="WP_007469072.1">
    <property type="nucleotide sequence ID" value="NZ_KI391954.1"/>
</dbReference>
<accession>E5XPQ9</accession>
<dbReference type="AlphaFoldDB" id="E5XPQ9"/>
<name>E5XPQ9_SEGRC</name>
<feature type="transmembrane region" description="Helical" evidence="1">
    <location>
        <begin position="153"/>
        <end position="176"/>
    </location>
</feature>
<evidence type="ECO:0000313" key="3">
    <source>
        <dbReference type="Proteomes" id="UP000004816"/>
    </source>
</evidence>
<dbReference type="HOGENOM" id="CLU_1414297_0_0_11"/>
<feature type="transmembrane region" description="Helical" evidence="1">
    <location>
        <begin position="21"/>
        <end position="45"/>
    </location>
</feature>
<comment type="caution">
    <text evidence="2">The sequence shown here is derived from an EMBL/GenBank/DDBJ whole genome shotgun (WGS) entry which is preliminary data.</text>
</comment>
<feature type="transmembrane region" description="Helical" evidence="1">
    <location>
        <begin position="108"/>
        <end position="133"/>
    </location>
</feature>
<keyword evidence="1" id="KW-1133">Transmembrane helix</keyword>